<dbReference type="EMBL" id="JAVIJP010000017">
    <property type="protein sequence ID" value="KAL3640248.1"/>
    <property type="molecule type" value="Genomic_DNA"/>
</dbReference>
<dbReference type="PANTHER" id="PTHR31060:SF5">
    <property type="entry name" value="PRLI-INTERACTING FACTOR G, PUTATIVE, EXPRESSED-RELATED"/>
    <property type="match status" value="1"/>
</dbReference>
<dbReference type="PANTHER" id="PTHR31060">
    <property type="entry name" value="OSJNBA0011J08.25 PROTEIN-RELATED"/>
    <property type="match status" value="1"/>
</dbReference>
<dbReference type="InterPro" id="IPR038920">
    <property type="entry name" value="At3g05675-like"/>
</dbReference>
<feature type="compositionally biased region" description="Polar residues" evidence="4">
    <location>
        <begin position="93"/>
        <end position="103"/>
    </location>
</feature>
<comment type="function">
    <text evidence="1">May act as a substrate-specific adapter of an E3 ubiquitin-protein ligase complex (CUL3-RBX1-BTB) which mediates the ubiquitination and subsequent proteasomal degradation of target proteins.</text>
</comment>
<dbReference type="InterPro" id="IPR058039">
    <property type="entry name" value="At3g05675-like_ankyrin"/>
</dbReference>
<organism evidence="6 7">
    <name type="scientific">Castilleja foliolosa</name>
    <dbReference type="NCBI Taxonomy" id="1961234"/>
    <lineage>
        <taxon>Eukaryota</taxon>
        <taxon>Viridiplantae</taxon>
        <taxon>Streptophyta</taxon>
        <taxon>Embryophyta</taxon>
        <taxon>Tracheophyta</taxon>
        <taxon>Spermatophyta</taxon>
        <taxon>Magnoliopsida</taxon>
        <taxon>eudicotyledons</taxon>
        <taxon>Gunneridae</taxon>
        <taxon>Pentapetalae</taxon>
        <taxon>asterids</taxon>
        <taxon>lamiids</taxon>
        <taxon>Lamiales</taxon>
        <taxon>Orobanchaceae</taxon>
        <taxon>Pedicularideae</taxon>
        <taxon>Castillejinae</taxon>
        <taxon>Castilleja</taxon>
    </lineage>
</organism>
<evidence type="ECO:0000313" key="6">
    <source>
        <dbReference type="EMBL" id="KAL3640248.1"/>
    </source>
</evidence>
<dbReference type="AlphaFoldDB" id="A0ABD3DDN8"/>
<keyword evidence="3" id="KW-0833">Ubl conjugation pathway</keyword>
<evidence type="ECO:0000256" key="2">
    <source>
        <dbReference type="ARBA" id="ARBA00004906"/>
    </source>
</evidence>
<evidence type="ECO:0000256" key="3">
    <source>
        <dbReference type="ARBA" id="ARBA00022786"/>
    </source>
</evidence>
<feature type="domain" description="At3g05675-like ankyrin-like" evidence="5">
    <location>
        <begin position="282"/>
        <end position="518"/>
    </location>
</feature>
<comment type="pathway">
    <text evidence="2">Protein modification; protein ubiquitination.</text>
</comment>
<name>A0ABD3DDN8_9LAMI</name>
<accession>A0ABD3DDN8</accession>
<evidence type="ECO:0000256" key="1">
    <source>
        <dbReference type="ARBA" id="ARBA00002668"/>
    </source>
</evidence>
<feature type="compositionally biased region" description="Polar residues" evidence="4">
    <location>
        <begin position="54"/>
        <end position="81"/>
    </location>
</feature>
<dbReference type="Pfam" id="PF25553">
    <property type="entry name" value="BTB-POZ_ANK-like"/>
    <property type="match status" value="1"/>
</dbReference>
<dbReference type="Proteomes" id="UP001632038">
    <property type="component" value="Unassembled WGS sequence"/>
</dbReference>
<dbReference type="SUPFAM" id="SSF54695">
    <property type="entry name" value="POZ domain"/>
    <property type="match status" value="1"/>
</dbReference>
<proteinExistence type="predicted"/>
<dbReference type="InterPro" id="IPR011333">
    <property type="entry name" value="SKP1/BTB/POZ_sf"/>
</dbReference>
<reference evidence="7" key="1">
    <citation type="journal article" date="2024" name="IScience">
        <title>Strigolactones Initiate the Formation of Haustorium-like Structures in Castilleja.</title>
        <authorList>
            <person name="Buerger M."/>
            <person name="Peterson D."/>
            <person name="Chory J."/>
        </authorList>
    </citation>
    <scope>NUCLEOTIDE SEQUENCE [LARGE SCALE GENOMIC DNA]</scope>
</reference>
<keyword evidence="7" id="KW-1185">Reference proteome</keyword>
<protein>
    <recommendedName>
        <fullName evidence="5">At3g05675-like ankyrin-like domain-containing protein</fullName>
    </recommendedName>
</protein>
<evidence type="ECO:0000259" key="5">
    <source>
        <dbReference type="Pfam" id="PF25553"/>
    </source>
</evidence>
<feature type="region of interest" description="Disordered" evidence="4">
    <location>
        <begin position="39"/>
        <end position="124"/>
    </location>
</feature>
<feature type="compositionally biased region" description="Basic and acidic residues" evidence="4">
    <location>
        <begin position="108"/>
        <end position="122"/>
    </location>
</feature>
<evidence type="ECO:0000313" key="7">
    <source>
        <dbReference type="Proteomes" id="UP001632038"/>
    </source>
</evidence>
<gene>
    <name evidence="6" type="ORF">CASFOL_015216</name>
</gene>
<sequence length="535" mass="60195">MAEIRLPRLEQGQTKIRNVPIAVTPEGFWCCPSPNVFQKNLKSQNPPNKPRPSSHPTQIPKKQNPINEKQHVSISTSSRANPVNEDEQKTHNTEAQVLNNPSLPNEKAQSRPKNENAPKKVTVEFGEPGTSDLKIILLGKQGFAVKLSVHRNVLVECSSFFADRISEQQPVFPCIEIDNCDDVEIYVETIGLMYCRELKQRLMKQSVSRVLRILKAGERLGFSTCIQSCLEHLEAVPWVGDDEEEKVVSSVLSLESEGVSVKPVLKRVSSNTSNPPKDTLPHILELVLKSKDENGRRGMKSIVLKLLKENNPLPSSSNSSDLCNQTLYVSCRASLDSLLSLFKQATEPNFADQEIDVKEPVLKSIALESDNLLWLLDILAERQTADEFASIWADQGDLVNLHAKLAVVSRFHVSVISSRLFVGIGRGEILPSKDTRHSLLRTWLQPLIDDYRWLQHGCRQFDRAAVEEGIGRTILTLPLEDQRTILLTWLGIFLKTGDNNCPNLQRAFEVWWRRTFVRPYVESSADSATMSNVEV</sequence>
<dbReference type="Gene3D" id="3.30.710.10">
    <property type="entry name" value="Potassium Channel Kv1.1, Chain A"/>
    <property type="match status" value="1"/>
</dbReference>
<comment type="caution">
    <text evidence="6">The sequence shown here is derived from an EMBL/GenBank/DDBJ whole genome shotgun (WGS) entry which is preliminary data.</text>
</comment>
<evidence type="ECO:0000256" key="4">
    <source>
        <dbReference type="SAM" id="MobiDB-lite"/>
    </source>
</evidence>